<dbReference type="EMBL" id="FOJU01000003">
    <property type="protein sequence ID" value="SFA95974.1"/>
    <property type="molecule type" value="Genomic_DNA"/>
</dbReference>
<dbReference type="SUPFAM" id="SSF53756">
    <property type="entry name" value="UDP-Glycosyltransferase/glycogen phosphorylase"/>
    <property type="match status" value="1"/>
</dbReference>
<dbReference type="Proteomes" id="UP000198796">
    <property type="component" value="Unassembled WGS sequence"/>
</dbReference>
<dbReference type="Pfam" id="PF13579">
    <property type="entry name" value="Glyco_trans_4_4"/>
    <property type="match status" value="1"/>
</dbReference>
<evidence type="ECO:0000256" key="4">
    <source>
        <dbReference type="ARBA" id="ARBA00022679"/>
    </source>
</evidence>
<evidence type="ECO:0000259" key="8">
    <source>
        <dbReference type="Pfam" id="PF13579"/>
    </source>
</evidence>
<dbReference type="NCBIfam" id="TIGR01484">
    <property type="entry name" value="HAD-SF-IIB"/>
    <property type="match status" value="1"/>
</dbReference>
<dbReference type="RefSeq" id="WP_245752561.1">
    <property type="nucleotide sequence ID" value="NZ_FOJU01000003.1"/>
</dbReference>
<evidence type="ECO:0000256" key="1">
    <source>
        <dbReference type="ARBA" id="ARBA00006530"/>
    </source>
</evidence>
<dbReference type="PANTHER" id="PTHR46039">
    <property type="entry name" value="SUCROSE-PHOSPHATE SYNTHASE 3-RELATED"/>
    <property type="match status" value="1"/>
</dbReference>
<dbReference type="AlphaFoldDB" id="A0A1I0X564"/>
<dbReference type="Pfam" id="PF05116">
    <property type="entry name" value="S6PP"/>
    <property type="match status" value="1"/>
</dbReference>
<protein>
    <recommendedName>
        <fullName evidence="2">sucrose-phosphate synthase</fullName>
        <ecNumber evidence="2">2.4.1.14</ecNumber>
    </recommendedName>
</protein>
<keyword evidence="3" id="KW-0328">Glycosyltransferase</keyword>
<feature type="domain" description="Glycosyltransferase subfamily 4-like N-terminal" evidence="8">
    <location>
        <begin position="26"/>
        <end position="187"/>
    </location>
</feature>
<dbReference type="SUPFAM" id="SSF56784">
    <property type="entry name" value="HAD-like"/>
    <property type="match status" value="1"/>
</dbReference>
<evidence type="ECO:0000313" key="10">
    <source>
        <dbReference type="Proteomes" id="UP000198796"/>
    </source>
</evidence>
<comment type="catalytic activity">
    <reaction evidence="5">
        <text>beta-D-fructose 6-phosphate + UDP-alpha-D-glucose = sucrose 6(F)-phosphate + UDP + H(+)</text>
        <dbReference type="Rhea" id="RHEA:22172"/>
        <dbReference type="ChEBI" id="CHEBI:15378"/>
        <dbReference type="ChEBI" id="CHEBI:57634"/>
        <dbReference type="ChEBI" id="CHEBI:57723"/>
        <dbReference type="ChEBI" id="CHEBI:58223"/>
        <dbReference type="ChEBI" id="CHEBI:58885"/>
        <dbReference type="EC" id="2.4.1.14"/>
    </reaction>
</comment>
<sequence length="678" mass="72685">MRIMHVALGGCLSAPPVPYGLTEDTGGHIAYILGAARAQAALPGVKSVEIVTRLIEDPALGARYSAPVEPLCPYAVIRRIRTQNTKYLEKEALEAELPALRAAFLAMLERGQRPDVLHAHFADAAVLCFAAAQRFGIRWVYTPHSLGLGRGATDSVSGALERRIEREQAAIRRADAIITSSRDEAERQVPAYDAQAAGRVLRFNPGLTQPVGAGPERARDLIAPFLRKPEKPAILAIARPVAKKNLAALVSAYAGSPDLQERANLVIVAGVRAGLTGNACATNQVISQLFDLVDKHDLWGRVALPRKHNPEDIPSFYALAARGGLFVNPALHEPFGLTLIEAAQAGVPIAATDNGGPVDILDQLGYPADRLIDAEDTGSIARACLASLNDPAREDLAAEAQARAIELFNWDRWAEDVLEAYRSSPPLESTPEAPERLLVSDIDGTLTGSRAGAAAFGAYHAEERDRLAFAVATGRSISEARRVLQHWALPEPDVFITSVGTEIWKKNASGALTLDQSYARAIGQNWHRSGIAKLLGRLNIPMQASYEQREWKLSGFGDRADAALIREALLSEGLTAHVIPSHGRFIDVVPQSAGKWAAARHAAVLFGLSEGACICAGDSGNDLDMLRHSPAAILPANAHSELNGLENPGLYRASRPYADGVIEGLQAHLPRHLSMAAE</sequence>
<dbReference type="SFLD" id="SFLDG01140">
    <property type="entry name" value="C2.B:_Phosphomannomutase_and_P"/>
    <property type="match status" value="1"/>
</dbReference>
<dbReference type="Gene3D" id="3.40.50.2000">
    <property type="entry name" value="Glycogen Phosphorylase B"/>
    <property type="match status" value="2"/>
</dbReference>
<dbReference type="Pfam" id="PF00534">
    <property type="entry name" value="Glycos_transf_1"/>
    <property type="match status" value="1"/>
</dbReference>
<feature type="domain" description="Sucrose phosphatase-like" evidence="7">
    <location>
        <begin position="435"/>
        <end position="666"/>
    </location>
</feature>
<keyword evidence="10" id="KW-1185">Reference proteome</keyword>
<evidence type="ECO:0000259" key="7">
    <source>
        <dbReference type="Pfam" id="PF05116"/>
    </source>
</evidence>
<dbReference type="InterPro" id="IPR001296">
    <property type="entry name" value="Glyco_trans_1"/>
</dbReference>
<dbReference type="STRING" id="871651.SAMN05421688_1876"/>
<gene>
    <name evidence="9" type="ORF">SAMN05421688_1876</name>
</gene>
<evidence type="ECO:0000313" key="9">
    <source>
        <dbReference type="EMBL" id="SFA95974.1"/>
    </source>
</evidence>
<evidence type="ECO:0000256" key="2">
    <source>
        <dbReference type="ARBA" id="ARBA00012536"/>
    </source>
</evidence>
<accession>A0A1I0X564</accession>
<dbReference type="InterPro" id="IPR023214">
    <property type="entry name" value="HAD_sf"/>
</dbReference>
<evidence type="ECO:0000259" key="6">
    <source>
        <dbReference type="Pfam" id="PF00534"/>
    </source>
</evidence>
<name>A0A1I0X564_9RHOB</name>
<proteinExistence type="inferred from homology"/>
<dbReference type="SFLD" id="SFLDS00003">
    <property type="entry name" value="Haloacid_Dehalogenase"/>
    <property type="match status" value="1"/>
</dbReference>
<feature type="domain" description="Glycosyl transferase family 1" evidence="6">
    <location>
        <begin position="226"/>
        <end position="400"/>
    </location>
</feature>
<dbReference type="Gene3D" id="3.90.1070.10">
    <property type="match status" value="1"/>
</dbReference>
<evidence type="ECO:0000256" key="5">
    <source>
        <dbReference type="ARBA" id="ARBA00047471"/>
    </source>
</evidence>
<reference evidence="9 10" key="1">
    <citation type="submission" date="2016-10" db="EMBL/GenBank/DDBJ databases">
        <authorList>
            <person name="de Groot N.N."/>
        </authorList>
    </citation>
    <scope>NUCLEOTIDE SEQUENCE [LARGE SCALE GENOMIC DNA]</scope>
    <source>
        <strain evidence="9 10">DSM 29316</strain>
    </source>
</reference>
<dbReference type="InterPro" id="IPR006380">
    <property type="entry name" value="SPP-like_dom"/>
</dbReference>
<dbReference type="InterPro" id="IPR028098">
    <property type="entry name" value="Glyco_trans_4-like_N"/>
</dbReference>
<evidence type="ECO:0000256" key="3">
    <source>
        <dbReference type="ARBA" id="ARBA00022676"/>
    </source>
</evidence>
<dbReference type="GO" id="GO:0046524">
    <property type="term" value="F:sucrose-phosphate synthase activity"/>
    <property type="evidence" value="ECO:0007669"/>
    <property type="project" value="UniProtKB-EC"/>
</dbReference>
<dbReference type="InterPro" id="IPR006379">
    <property type="entry name" value="HAD-SF_hydro_IIB"/>
</dbReference>
<dbReference type="PANTHER" id="PTHR46039:SF5">
    <property type="entry name" value="SUCROSE-PHOSPHATE SYNTHASE 3-RELATED"/>
    <property type="match status" value="1"/>
</dbReference>
<dbReference type="InterPro" id="IPR044161">
    <property type="entry name" value="SPS"/>
</dbReference>
<comment type="similarity">
    <text evidence="1">Belongs to the glycosyltransferase 1 family.</text>
</comment>
<dbReference type="GO" id="GO:0016791">
    <property type="term" value="F:phosphatase activity"/>
    <property type="evidence" value="ECO:0007669"/>
    <property type="project" value="UniProtKB-ARBA"/>
</dbReference>
<dbReference type="SFLD" id="SFLDG01141">
    <property type="entry name" value="C2.B.1:_Sucrose_Phosphatase_Li"/>
    <property type="match status" value="1"/>
</dbReference>
<keyword evidence="4" id="KW-0808">Transferase</keyword>
<organism evidence="9 10">
    <name type="scientific">Poseidonocella pacifica</name>
    <dbReference type="NCBI Taxonomy" id="871651"/>
    <lineage>
        <taxon>Bacteria</taxon>
        <taxon>Pseudomonadati</taxon>
        <taxon>Pseudomonadota</taxon>
        <taxon>Alphaproteobacteria</taxon>
        <taxon>Rhodobacterales</taxon>
        <taxon>Roseobacteraceae</taxon>
        <taxon>Poseidonocella</taxon>
    </lineage>
</organism>
<dbReference type="InterPro" id="IPR036412">
    <property type="entry name" value="HAD-like_sf"/>
</dbReference>
<dbReference type="Gene3D" id="3.40.50.1000">
    <property type="entry name" value="HAD superfamily/HAD-like"/>
    <property type="match status" value="1"/>
</dbReference>
<dbReference type="EC" id="2.4.1.14" evidence="2"/>